<accession>A0A814C5H5</accession>
<feature type="transmembrane region" description="Helical" evidence="1">
    <location>
        <begin position="77"/>
        <end position="94"/>
    </location>
</feature>
<dbReference type="Proteomes" id="UP000663879">
    <property type="component" value="Unassembled WGS sequence"/>
</dbReference>
<keyword evidence="1" id="KW-0812">Transmembrane</keyword>
<feature type="transmembrane region" description="Helical" evidence="1">
    <location>
        <begin position="6"/>
        <end position="27"/>
    </location>
</feature>
<gene>
    <name evidence="2" type="ORF">OXX778_LOCUS13268</name>
</gene>
<feature type="transmembrane region" description="Helical" evidence="1">
    <location>
        <begin position="206"/>
        <end position="229"/>
    </location>
</feature>
<protein>
    <submittedName>
        <fullName evidence="2">Uncharacterized protein</fullName>
    </submittedName>
</protein>
<evidence type="ECO:0000256" key="1">
    <source>
        <dbReference type="SAM" id="Phobius"/>
    </source>
</evidence>
<comment type="caution">
    <text evidence="2">The sequence shown here is derived from an EMBL/GenBank/DDBJ whole genome shotgun (WGS) entry which is preliminary data.</text>
</comment>
<feature type="transmembrane region" description="Helical" evidence="1">
    <location>
        <begin position="129"/>
        <end position="149"/>
    </location>
</feature>
<keyword evidence="1" id="KW-0472">Membrane</keyword>
<proteinExistence type="predicted"/>
<evidence type="ECO:0000313" key="3">
    <source>
        <dbReference type="Proteomes" id="UP000663879"/>
    </source>
</evidence>
<feature type="transmembrane region" description="Helical" evidence="1">
    <location>
        <begin position="53"/>
        <end position="71"/>
    </location>
</feature>
<evidence type="ECO:0000313" key="2">
    <source>
        <dbReference type="EMBL" id="CAF0937951.1"/>
    </source>
</evidence>
<feature type="transmembrane region" description="Helical" evidence="1">
    <location>
        <begin position="241"/>
        <end position="262"/>
    </location>
</feature>
<reference evidence="2" key="1">
    <citation type="submission" date="2021-02" db="EMBL/GenBank/DDBJ databases">
        <authorList>
            <person name="Nowell W R."/>
        </authorList>
    </citation>
    <scope>NUCLEOTIDE SEQUENCE</scope>
    <source>
        <strain evidence="2">Ploen Becks lab</strain>
    </source>
</reference>
<name>A0A814C5H5_9BILA</name>
<dbReference type="AlphaFoldDB" id="A0A814C5H5"/>
<organism evidence="2 3">
    <name type="scientific">Brachionus calyciflorus</name>
    <dbReference type="NCBI Taxonomy" id="104777"/>
    <lineage>
        <taxon>Eukaryota</taxon>
        <taxon>Metazoa</taxon>
        <taxon>Spiralia</taxon>
        <taxon>Gnathifera</taxon>
        <taxon>Rotifera</taxon>
        <taxon>Eurotatoria</taxon>
        <taxon>Monogononta</taxon>
        <taxon>Pseudotrocha</taxon>
        <taxon>Ploima</taxon>
        <taxon>Brachionidae</taxon>
        <taxon>Brachionus</taxon>
    </lineage>
</organism>
<dbReference type="EMBL" id="CAJNOC010002521">
    <property type="protein sequence ID" value="CAF0937951.1"/>
    <property type="molecule type" value="Genomic_DNA"/>
</dbReference>
<keyword evidence="3" id="KW-1185">Reference proteome</keyword>
<keyword evidence="1" id="KW-1133">Transmembrane helix</keyword>
<sequence length="265" mass="31922">MQNLNYSFIFCTFLIVYFILMDIKLYINVQKLNTTQENSFLVKEIMSNHFNQYIHTFIYKLLFYPLVLNFSWMTSNFISFMAILSALIGSILIASDNLTKYGVLLFEFSNFLNSFIQKRLPNQIDQLNLVNFIIISSSLFIIISIYIKYRLSSKLTRSMKIKLFSFTLRLVISKYLWQYYSQNLSNFFQVLDLKKLNELKSMKSFFILWLWRFGNASTLLEHISIVLYFNLLWKYIFRTDLIGWIYLFNLTMLSQLYLFYLINYF</sequence>